<dbReference type="Proteomes" id="UP001516400">
    <property type="component" value="Unassembled WGS sequence"/>
</dbReference>
<evidence type="ECO:0000256" key="1">
    <source>
        <dbReference type="SAM" id="Coils"/>
    </source>
</evidence>
<dbReference type="AlphaFoldDB" id="A0ABD2ML67"/>
<comment type="caution">
    <text evidence="2">The sequence shown here is derived from an EMBL/GenBank/DDBJ whole genome shotgun (WGS) entry which is preliminary data.</text>
</comment>
<dbReference type="EMBL" id="JABFTP020000001">
    <property type="protein sequence ID" value="KAL3267129.1"/>
    <property type="molecule type" value="Genomic_DNA"/>
</dbReference>
<proteinExistence type="predicted"/>
<organism evidence="2 3">
    <name type="scientific">Cryptolaemus montrouzieri</name>
    <dbReference type="NCBI Taxonomy" id="559131"/>
    <lineage>
        <taxon>Eukaryota</taxon>
        <taxon>Metazoa</taxon>
        <taxon>Ecdysozoa</taxon>
        <taxon>Arthropoda</taxon>
        <taxon>Hexapoda</taxon>
        <taxon>Insecta</taxon>
        <taxon>Pterygota</taxon>
        <taxon>Neoptera</taxon>
        <taxon>Endopterygota</taxon>
        <taxon>Coleoptera</taxon>
        <taxon>Polyphaga</taxon>
        <taxon>Cucujiformia</taxon>
        <taxon>Coccinelloidea</taxon>
        <taxon>Coccinellidae</taxon>
        <taxon>Scymninae</taxon>
        <taxon>Scymnini</taxon>
        <taxon>Cryptolaemus</taxon>
    </lineage>
</organism>
<protein>
    <submittedName>
        <fullName evidence="2">Uncharacterized protein</fullName>
    </submittedName>
</protein>
<sequence>MEKLEDMKSKLLEMQQKFRDEMEQTKNELQVTHSEQMDLILKKNESNLKELEDQLICQIELNQKWRLETKIIVAKLEGQIKRQREVIRRLHQVNWNLKKKLKGKSREKKNHQQDLTVLTNPSQIETKMKNSRKEHQLKLSLF</sequence>
<keyword evidence="1" id="KW-0175">Coiled coil</keyword>
<reference evidence="2 3" key="1">
    <citation type="journal article" date="2021" name="BMC Biol.">
        <title>Horizontally acquired antibacterial genes associated with adaptive radiation of ladybird beetles.</title>
        <authorList>
            <person name="Li H.S."/>
            <person name="Tang X.F."/>
            <person name="Huang Y.H."/>
            <person name="Xu Z.Y."/>
            <person name="Chen M.L."/>
            <person name="Du X.Y."/>
            <person name="Qiu B.Y."/>
            <person name="Chen P.T."/>
            <person name="Zhang W."/>
            <person name="Slipinski A."/>
            <person name="Escalona H.E."/>
            <person name="Waterhouse R.M."/>
            <person name="Zwick A."/>
            <person name="Pang H."/>
        </authorList>
    </citation>
    <scope>NUCLEOTIDE SEQUENCE [LARGE SCALE GENOMIC DNA]</scope>
    <source>
        <strain evidence="2">SYSU2018</strain>
    </source>
</reference>
<gene>
    <name evidence="2" type="ORF">HHI36_011269</name>
</gene>
<evidence type="ECO:0000313" key="3">
    <source>
        <dbReference type="Proteomes" id="UP001516400"/>
    </source>
</evidence>
<evidence type="ECO:0000313" key="2">
    <source>
        <dbReference type="EMBL" id="KAL3267129.1"/>
    </source>
</evidence>
<feature type="coiled-coil region" evidence="1">
    <location>
        <begin position="1"/>
        <end position="93"/>
    </location>
</feature>
<accession>A0ABD2ML67</accession>
<name>A0ABD2ML67_9CUCU</name>
<keyword evidence="3" id="KW-1185">Reference proteome</keyword>